<keyword evidence="1" id="KW-0648">Protein biosynthesis</keyword>
<comment type="caution">
    <text evidence="1">The sequence shown here is derived from an EMBL/GenBank/DDBJ whole genome shotgun (WGS) entry which is preliminary data.</text>
</comment>
<gene>
    <name evidence="1" type="ORF">OWV82_019996</name>
</gene>
<name>A0ACC1X5H4_MELAZ</name>
<accession>A0ACC1X5H4</accession>
<keyword evidence="2" id="KW-1185">Reference proteome</keyword>
<organism evidence="1 2">
    <name type="scientific">Melia azedarach</name>
    <name type="common">Chinaberry tree</name>
    <dbReference type="NCBI Taxonomy" id="155640"/>
    <lineage>
        <taxon>Eukaryota</taxon>
        <taxon>Viridiplantae</taxon>
        <taxon>Streptophyta</taxon>
        <taxon>Embryophyta</taxon>
        <taxon>Tracheophyta</taxon>
        <taxon>Spermatophyta</taxon>
        <taxon>Magnoliopsida</taxon>
        <taxon>eudicotyledons</taxon>
        <taxon>Gunneridae</taxon>
        <taxon>Pentapetalae</taxon>
        <taxon>rosids</taxon>
        <taxon>malvids</taxon>
        <taxon>Sapindales</taxon>
        <taxon>Meliaceae</taxon>
        <taxon>Melia</taxon>
    </lineage>
</organism>
<reference evidence="1 2" key="1">
    <citation type="journal article" date="2023" name="Science">
        <title>Complex scaffold remodeling in plant triterpene biosynthesis.</title>
        <authorList>
            <person name="De La Pena R."/>
            <person name="Hodgson H."/>
            <person name="Liu J.C."/>
            <person name="Stephenson M.J."/>
            <person name="Martin A.C."/>
            <person name="Owen C."/>
            <person name="Harkess A."/>
            <person name="Leebens-Mack J."/>
            <person name="Jimenez L.E."/>
            <person name="Osbourn A."/>
            <person name="Sattely E.S."/>
        </authorList>
    </citation>
    <scope>NUCLEOTIDE SEQUENCE [LARGE SCALE GENOMIC DNA]</scope>
    <source>
        <strain evidence="2">cv. JPN11</strain>
        <tissue evidence="1">Leaf</tissue>
    </source>
</reference>
<protein>
    <submittedName>
        <fullName evidence="1">Eukaryotic translation initiation factor 3 subunit E</fullName>
    </submittedName>
</protein>
<keyword evidence="1" id="KW-0396">Initiation factor</keyword>
<dbReference type="Proteomes" id="UP001164539">
    <property type="component" value="Chromosome 11"/>
</dbReference>
<evidence type="ECO:0000313" key="1">
    <source>
        <dbReference type="EMBL" id="KAJ4706333.1"/>
    </source>
</evidence>
<dbReference type="EMBL" id="CM051404">
    <property type="protein sequence ID" value="KAJ4706333.1"/>
    <property type="molecule type" value="Genomic_DNA"/>
</dbReference>
<evidence type="ECO:0000313" key="2">
    <source>
        <dbReference type="Proteomes" id="UP001164539"/>
    </source>
</evidence>
<proteinExistence type="predicted"/>
<sequence length="438" mass="51313">MANYDLTQRIAPNLDRHLVFPLLEFLQERQLYPDEQILKSKIELLNKTNMVDYAMDIHKSLYRTDDVPQDMVERRAEVVARLKALEERAAPLVSFLQNANAVQELRPDKHYNLQMLSDRYQIGPDQIEALYQYAKFQFECGNYSGAADYLYQFRALCTNSERRLSALWGKLAAEILMQNWDIALEELNQLKEKVDDAKSFSSPLNQMQSRIWLMHWSLFIFFNHDNGRTLIIDLFNQDKYLNAIQTNAPHLLRYLATAFIVNKRRRPQFKDFIKVLQQELSSYKDPITEFLACVYVNYDFDGAQKKMKECEEVILNDPFLGKRVEEGSFATVPLREEFLENARLFIFETYCRIHQRIDMAVLAEKLNLNYEEAQRWIVNLIRSSKLDAKIDAKSGTVIMEPPQPNVYEQLIDHTKALSGRTYKLVSQLLEHAQTQAAR</sequence>